<feature type="compositionally biased region" description="Pro residues" evidence="1">
    <location>
        <begin position="29"/>
        <end position="38"/>
    </location>
</feature>
<dbReference type="RefSeq" id="WP_229914098.1">
    <property type="nucleotide sequence ID" value="NZ_BNAT01000023.1"/>
</dbReference>
<dbReference type="EMBL" id="BNAT01000023">
    <property type="protein sequence ID" value="GHE39558.1"/>
    <property type="molecule type" value="Genomic_DNA"/>
</dbReference>
<evidence type="ECO:0000256" key="1">
    <source>
        <dbReference type="SAM" id="MobiDB-lite"/>
    </source>
</evidence>
<protein>
    <submittedName>
        <fullName evidence="2">Uncharacterized protein</fullName>
    </submittedName>
</protein>
<organism evidence="2 3">
    <name type="scientific">Streptomyces capitiformicae</name>
    <dbReference type="NCBI Taxonomy" id="2014920"/>
    <lineage>
        <taxon>Bacteria</taxon>
        <taxon>Bacillati</taxon>
        <taxon>Actinomycetota</taxon>
        <taxon>Actinomycetes</taxon>
        <taxon>Kitasatosporales</taxon>
        <taxon>Streptomycetaceae</taxon>
        <taxon>Streptomyces</taxon>
    </lineage>
</organism>
<reference evidence="2" key="1">
    <citation type="journal article" date="2014" name="Int. J. Syst. Evol. Microbiol.">
        <title>Complete genome sequence of Corynebacterium casei LMG S-19264T (=DSM 44701T), isolated from a smear-ripened cheese.</title>
        <authorList>
            <consortium name="US DOE Joint Genome Institute (JGI-PGF)"/>
            <person name="Walter F."/>
            <person name="Albersmeier A."/>
            <person name="Kalinowski J."/>
            <person name="Ruckert C."/>
        </authorList>
    </citation>
    <scope>NUCLEOTIDE SEQUENCE</scope>
    <source>
        <strain evidence="2">CGMCC 4.7403</strain>
    </source>
</reference>
<gene>
    <name evidence="2" type="ORF">GCM10017771_58370</name>
</gene>
<dbReference type="AlphaFoldDB" id="A0A919DFU2"/>
<comment type="caution">
    <text evidence="2">The sequence shown here is derived from an EMBL/GenBank/DDBJ whole genome shotgun (WGS) entry which is preliminary data.</text>
</comment>
<keyword evidence="3" id="KW-1185">Reference proteome</keyword>
<reference evidence="2" key="2">
    <citation type="submission" date="2020-09" db="EMBL/GenBank/DDBJ databases">
        <authorList>
            <person name="Sun Q."/>
            <person name="Zhou Y."/>
        </authorList>
    </citation>
    <scope>NUCLEOTIDE SEQUENCE</scope>
    <source>
        <strain evidence="2">CGMCC 4.7403</strain>
    </source>
</reference>
<sequence>MALRRTAPRTWSTPGPRPAQRTGDSQPLDPGPPPPLPRKPVDDLWPFEPYDNFVRPYVLTAEELHVAYGMEGVPA</sequence>
<dbReference type="Proteomes" id="UP000603227">
    <property type="component" value="Unassembled WGS sequence"/>
</dbReference>
<feature type="region of interest" description="Disordered" evidence="1">
    <location>
        <begin position="1"/>
        <end position="43"/>
    </location>
</feature>
<accession>A0A919DFU2</accession>
<evidence type="ECO:0000313" key="3">
    <source>
        <dbReference type="Proteomes" id="UP000603227"/>
    </source>
</evidence>
<evidence type="ECO:0000313" key="2">
    <source>
        <dbReference type="EMBL" id="GHE39558.1"/>
    </source>
</evidence>
<proteinExistence type="predicted"/>
<name>A0A919DFU2_9ACTN</name>